<dbReference type="VEuPathDB" id="AmoebaDB:NF0030560"/>
<evidence type="ECO:0000313" key="3">
    <source>
        <dbReference type="EMBL" id="KAF0977824.1"/>
    </source>
</evidence>
<evidence type="ECO:0000256" key="2">
    <source>
        <dbReference type="SAM" id="MobiDB-lite"/>
    </source>
</evidence>
<dbReference type="VEuPathDB" id="AmoebaDB:FDP41_003146"/>
<dbReference type="Proteomes" id="UP000444721">
    <property type="component" value="Unassembled WGS sequence"/>
</dbReference>
<dbReference type="AlphaFoldDB" id="A0A6A5BU97"/>
<accession>A0A6A5BU97</accession>
<feature type="coiled-coil region" evidence="1">
    <location>
        <begin position="229"/>
        <end position="259"/>
    </location>
</feature>
<dbReference type="VEuPathDB" id="AmoebaDB:NfTy_059240"/>
<dbReference type="RefSeq" id="XP_044562537.1">
    <property type="nucleotide sequence ID" value="XM_044706418.1"/>
</dbReference>
<reference evidence="3 4" key="1">
    <citation type="journal article" date="2019" name="Sci. Rep.">
        <title>Nanopore sequencing improves the draft genome of the human pathogenic amoeba Naegleria fowleri.</title>
        <authorList>
            <person name="Liechti N."/>
            <person name="Schurch N."/>
            <person name="Bruggmann R."/>
            <person name="Wittwer M."/>
        </authorList>
    </citation>
    <scope>NUCLEOTIDE SEQUENCE [LARGE SCALE GENOMIC DNA]</scope>
    <source>
        <strain evidence="3 4">ATCC 30894</strain>
    </source>
</reference>
<dbReference type="OrthoDB" id="10608794at2759"/>
<feature type="region of interest" description="Disordered" evidence="2">
    <location>
        <begin position="72"/>
        <end position="96"/>
    </location>
</feature>
<evidence type="ECO:0000313" key="4">
    <source>
        <dbReference type="Proteomes" id="UP000444721"/>
    </source>
</evidence>
<protein>
    <submittedName>
        <fullName evidence="3">Uncharacterized protein</fullName>
    </submittedName>
</protein>
<keyword evidence="4" id="KW-1185">Reference proteome</keyword>
<proteinExistence type="predicted"/>
<gene>
    <name evidence="3" type="ORF">FDP41_003146</name>
</gene>
<comment type="caution">
    <text evidence="3">The sequence shown here is derived from an EMBL/GenBank/DDBJ whole genome shotgun (WGS) entry which is preliminary data.</text>
</comment>
<keyword evidence="1" id="KW-0175">Coiled coil</keyword>
<feature type="compositionally biased region" description="Low complexity" evidence="2">
    <location>
        <begin position="74"/>
        <end position="84"/>
    </location>
</feature>
<name>A0A6A5BU97_NAEFO</name>
<dbReference type="EMBL" id="VFQX01000033">
    <property type="protein sequence ID" value="KAF0977824.1"/>
    <property type="molecule type" value="Genomic_DNA"/>
</dbReference>
<dbReference type="GeneID" id="68110364"/>
<sequence>MSSASSSNMIHDFPSKHIPSSTENASYPLDIHFLLRTQLQKKRRSKHLEGGSENDLEEHVCLLTRKNHNEDENLSLSSLESTSLKQQDEVETSDSEGDFENVIRFIDEGVDKTEQLGKKVPSVTSNIMHCDNNSTTINEKTTKDSYIEQLKIKSMPISKCMSSESTFHKGESNTNSTVATELGLFELEDDVASSFLTGQKKDQLNTQEDDILLEDEDEMEIPSPNSTSLFHLMRELERVKKENRQLKQTILELQQRENNHSKVQ</sequence>
<organism evidence="3 4">
    <name type="scientific">Naegleria fowleri</name>
    <name type="common">Brain eating amoeba</name>
    <dbReference type="NCBI Taxonomy" id="5763"/>
    <lineage>
        <taxon>Eukaryota</taxon>
        <taxon>Discoba</taxon>
        <taxon>Heterolobosea</taxon>
        <taxon>Tetramitia</taxon>
        <taxon>Eutetramitia</taxon>
        <taxon>Vahlkampfiidae</taxon>
        <taxon>Naegleria</taxon>
    </lineage>
</organism>
<evidence type="ECO:0000256" key="1">
    <source>
        <dbReference type="SAM" id="Coils"/>
    </source>
</evidence>
<feature type="region of interest" description="Disordered" evidence="2">
    <location>
        <begin position="1"/>
        <end position="24"/>
    </location>
</feature>